<evidence type="ECO:0000313" key="2">
    <source>
        <dbReference type="Proteomes" id="UP000221761"/>
    </source>
</evidence>
<dbReference type="Proteomes" id="UP000221761">
    <property type="component" value="Segment"/>
</dbReference>
<evidence type="ECO:0000313" key="1">
    <source>
        <dbReference type="EMBL" id="AUZ94773.1"/>
    </source>
</evidence>
<name>A0A2L0UZ15_9CAUD</name>
<dbReference type="GeneID" id="54982042"/>
<accession>A0A2L0UZ15</accession>
<dbReference type="KEGG" id="vg:54982042"/>
<dbReference type="RefSeq" id="YP_009791853.1">
    <property type="nucleotide sequence ID" value="NC_047846.1"/>
</dbReference>
<proteinExistence type="predicted"/>
<dbReference type="PROSITE" id="PS51257">
    <property type="entry name" value="PROKAR_LIPOPROTEIN"/>
    <property type="match status" value="1"/>
</dbReference>
<dbReference type="EMBL" id="MF403006">
    <property type="protein sequence ID" value="AUZ94773.1"/>
    <property type="molecule type" value="Genomic_DNA"/>
</dbReference>
<organism evidence="1 2">
    <name type="scientific">Agrobacterium phage Atu_ph03</name>
    <dbReference type="NCBI Taxonomy" id="2024262"/>
    <lineage>
        <taxon>Viruses</taxon>
        <taxon>Duplodnaviria</taxon>
        <taxon>Heunggongvirae</taxon>
        <taxon>Uroviricota</taxon>
        <taxon>Caudoviricetes</taxon>
        <taxon>Autographivirales</taxon>
        <taxon>Dunnvirinae</taxon>
        <taxon>Atuphduovirus</taxon>
        <taxon>Atuphduovirus atuph03</taxon>
    </lineage>
</organism>
<sequence>MSERSGLQLLCGAILALAIVMMVSSCQGKVIMPKPDDSWLWKGYDYVERTNGTR</sequence>
<reference evidence="2" key="1">
    <citation type="submission" date="2017-06" db="EMBL/GenBank/DDBJ databases">
        <authorList>
            <person name="Spollen W.G."/>
            <person name="Givan S.A."/>
            <person name="Brown P.B."/>
            <person name="Attai H."/>
        </authorList>
    </citation>
    <scope>NUCLEOTIDE SEQUENCE [LARGE SCALE GENOMIC DNA]</scope>
</reference>
<protein>
    <submittedName>
        <fullName evidence="1">Uncharacterized protein</fullName>
    </submittedName>
</protein>